<keyword evidence="1" id="KW-1133">Transmembrane helix</keyword>
<keyword evidence="3" id="KW-1185">Reference proteome</keyword>
<keyword evidence="1" id="KW-0812">Transmembrane</keyword>
<evidence type="ECO:0000313" key="3">
    <source>
        <dbReference type="Proteomes" id="UP000018780"/>
    </source>
</evidence>
<name>V9VQW5_9RHOB</name>
<keyword evidence="2" id="KW-0689">Ribosomal protein</keyword>
<organism evidence="2 3">
    <name type="scientific">Leisingera methylohalidivorans DSM 14336</name>
    <dbReference type="NCBI Taxonomy" id="999552"/>
    <lineage>
        <taxon>Bacteria</taxon>
        <taxon>Pseudomonadati</taxon>
        <taxon>Pseudomonadota</taxon>
        <taxon>Alphaproteobacteria</taxon>
        <taxon>Rhodobacterales</taxon>
        <taxon>Roseobacteraceae</taxon>
        <taxon>Leisingera</taxon>
    </lineage>
</organism>
<evidence type="ECO:0000256" key="1">
    <source>
        <dbReference type="SAM" id="Phobius"/>
    </source>
</evidence>
<reference evidence="2 3" key="1">
    <citation type="submission" date="2013-09" db="EMBL/GenBank/DDBJ databases">
        <authorList>
            <consortium name="DOE Joint Genome Institute"/>
            <person name="Klenk H.-P."/>
            <person name="Huntemann M."/>
            <person name="Han J."/>
            <person name="Chen A."/>
            <person name="Kyrpides N."/>
            <person name="Mavromatis K."/>
            <person name="Markowitz V."/>
            <person name="Palaniappan K."/>
            <person name="Ivanova N."/>
            <person name="Schaumberg A."/>
            <person name="Pati A."/>
            <person name="Liolios K."/>
            <person name="Nordberg H.P."/>
            <person name="Cantor M.N."/>
            <person name="Hua S.X."/>
            <person name="Woyke T."/>
        </authorList>
    </citation>
    <scope>NUCLEOTIDE SEQUENCE [LARGE SCALE GENOMIC DNA]</scope>
    <source>
        <strain evidence="2 3">DSM 14336</strain>
    </source>
</reference>
<feature type="transmembrane region" description="Helical" evidence="1">
    <location>
        <begin position="33"/>
        <end position="50"/>
    </location>
</feature>
<accession>V9VQW5</accession>
<dbReference type="GO" id="GO:0005840">
    <property type="term" value="C:ribosome"/>
    <property type="evidence" value="ECO:0007669"/>
    <property type="project" value="UniProtKB-KW"/>
</dbReference>
<protein>
    <submittedName>
        <fullName evidence="2">50S ribosomal protein L35</fullName>
    </submittedName>
</protein>
<evidence type="ECO:0000313" key="2">
    <source>
        <dbReference type="EMBL" id="AHC99714.1"/>
    </source>
</evidence>
<dbReference type="Proteomes" id="UP000018780">
    <property type="component" value="Chromosome"/>
</dbReference>
<dbReference type="HOGENOM" id="CLU_196825_1_0_5"/>
<gene>
    <name evidence="2" type="ORF">METH_02390</name>
</gene>
<dbReference type="EMBL" id="CP006773">
    <property type="protein sequence ID" value="AHC99714.1"/>
    <property type="molecule type" value="Genomic_DNA"/>
</dbReference>
<keyword evidence="2" id="KW-0687">Ribonucleoprotein</keyword>
<dbReference type="OrthoDB" id="7875801at2"/>
<dbReference type="KEGG" id="lmd:METH_02390"/>
<dbReference type="PATRIC" id="fig|999552.6.peg.474"/>
<proteinExistence type="predicted"/>
<sequence>MGTDLPLIAGLAIAGFSVPSVLSAFSEQRPPRASAAAILIAIGLITYAVLMKPGGYRVDEIPDAFFRVLGRLL</sequence>
<dbReference type="RefSeq" id="WP_024088793.1">
    <property type="nucleotide sequence ID" value="NC_023135.1"/>
</dbReference>
<dbReference type="STRING" id="999552.METH_02390"/>
<dbReference type="AlphaFoldDB" id="V9VQW5"/>
<keyword evidence="1" id="KW-0472">Membrane</keyword>